<sequence length="269" mass="31197">MKAISFILSAKTAIFKKPDVNSYLYVTYNNIHKPALLGLLGAIIGLGGYNQLHTQKELLKEKVKGSKGKDKKVLQEELFKLEEQYPEFYEKLKDLKVSITPLAPHGYFSKKVQVFNNSVGYASKEAGGNLIVREQWLEKPKWKIMILDDGSEMYEKLKGYLLSKQSTFIPYLGKNDHPVKIDKVNEIVLSSELVLDQGNYVDSLFIKKREIDGYEKEGEMPFVFQEVSPMRLQEEFHFYEYETLCFTNCELEEMPNNTFSFNQKNYAFF</sequence>
<reference evidence="2" key="1">
    <citation type="submission" date="2020-01" db="EMBL/GenBank/DDBJ databases">
        <authorList>
            <person name="Meier V. D."/>
            <person name="Meier V D."/>
        </authorList>
    </citation>
    <scope>NUCLEOTIDE SEQUENCE</scope>
    <source>
        <strain evidence="2">HLG_WM_MAG_05</strain>
    </source>
</reference>
<dbReference type="AlphaFoldDB" id="A0A6S6UBR0"/>
<accession>A0A6S6UBR0</accession>
<name>A0A6S6UBR0_9BACT</name>
<dbReference type="EMBL" id="CACVAU010000079">
    <property type="protein sequence ID" value="CAA6825096.1"/>
    <property type="molecule type" value="Genomic_DNA"/>
</dbReference>
<gene>
    <name evidence="2" type="ORF">HELGO_WM7017</name>
</gene>
<keyword evidence="1" id="KW-0051">Antiviral defense</keyword>
<evidence type="ECO:0000256" key="1">
    <source>
        <dbReference type="ARBA" id="ARBA00023118"/>
    </source>
</evidence>
<dbReference type="NCBIfam" id="TIGR02593">
    <property type="entry name" value="CRISPR_cas5"/>
    <property type="match status" value="1"/>
</dbReference>
<organism evidence="2">
    <name type="scientific">uncultured Sulfurovum sp</name>
    <dbReference type="NCBI Taxonomy" id="269237"/>
    <lineage>
        <taxon>Bacteria</taxon>
        <taxon>Pseudomonadati</taxon>
        <taxon>Campylobacterota</taxon>
        <taxon>Epsilonproteobacteria</taxon>
        <taxon>Campylobacterales</taxon>
        <taxon>Sulfurovaceae</taxon>
        <taxon>Sulfurovum</taxon>
        <taxon>environmental samples</taxon>
    </lineage>
</organism>
<proteinExistence type="predicted"/>
<dbReference type="NCBIfam" id="TIGR02592">
    <property type="entry name" value="cas_Cas5h"/>
    <property type="match status" value="1"/>
</dbReference>
<evidence type="ECO:0000313" key="2">
    <source>
        <dbReference type="EMBL" id="CAA6825096.1"/>
    </source>
</evidence>
<dbReference type="GO" id="GO:0051607">
    <property type="term" value="P:defense response to virus"/>
    <property type="evidence" value="ECO:0007669"/>
    <property type="project" value="UniProtKB-KW"/>
</dbReference>
<dbReference type="InterPro" id="IPR013422">
    <property type="entry name" value="CRISPR-assoc_prot_Cas5_N"/>
</dbReference>
<protein>
    <submittedName>
        <fullName evidence="2">CRISPR-associated protein, Cas5h family</fullName>
    </submittedName>
</protein>
<dbReference type="InterPro" id="IPR013421">
    <property type="entry name" value="CRISPR-assoc_prot_Cas5_HALMA"/>
</dbReference>